<dbReference type="InterPro" id="IPR002355">
    <property type="entry name" value="Cu_oxidase_Cu_BS"/>
</dbReference>
<dbReference type="PROSITE" id="PS00080">
    <property type="entry name" value="MULTICOPPER_OXIDASE2"/>
    <property type="match status" value="1"/>
</dbReference>
<evidence type="ECO:0000256" key="2">
    <source>
        <dbReference type="SAM" id="SignalP"/>
    </source>
</evidence>
<name>A0A2L0EK93_SORCE</name>
<reference evidence="3 4" key="1">
    <citation type="submission" date="2015-09" db="EMBL/GenBank/DDBJ databases">
        <title>Sorangium comparison.</title>
        <authorList>
            <person name="Zaburannyi N."/>
            <person name="Bunk B."/>
            <person name="Overmann J."/>
            <person name="Mueller R."/>
        </authorList>
    </citation>
    <scope>NUCLEOTIDE SEQUENCE [LARGE SCALE GENOMIC DNA]</scope>
    <source>
        <strain evidence="3 4">So ce26</strain>
    </source>
</reference>
<dbReference type="InterPro" id="IPR008972">
    <property type="entry name" value="Cupredoxin"/>
</dbReference>
<dbReference type="SUPFAM" id="SSF49503">
    <property type="entry name" value="Cupredoxins"/>
    <property type="match status" value="5"/>
</dbReference>
<keyword evidence="1" id="KW-0479">Metal-binding</keyword>
<gene>
    <name evidence="3" type="primary">yacK</name>
    <name evidence="3" type="ORF">SOCE26_010940</name>
</gene>
<dbReference type="Gene3D" id="2.60.40.420">
    <property type="entry name" value="Cupredoxins - blue copper proteins"/>
    <property type="match status" value="5"/>
</dbReference>
<sequence length="1573" mass="169911">MLTRLFKVLCGAAAAAAIGCAGSGSGAEQGEEPAGEAVSAERAEYPSGNTVFAHVVAIDQVYVYERFGAFNPAGMIYALRRDVVAADPERPIGPGNAMLRPDKRPRPLVLRVNVGDALDITFTNWLTPPGEPLPEPAPLTRDASIHVAGLQIRDIESLGGNVGRNPSSLAAPGETRTYRLFADREGTFLMHSAGAMAGGDAPGPPIRQAFSALFGAVHVEPRDAVAYRSQVTAAELAAASLGRNPDGTPRLDYEAIGADGEPILRITNDAGEIVHGDVNAIIAGYGDDPSSRDTTFREITVVFHDDLGAVNAFPELNLDTAFHSVRSGFGVNYGAASLGAAVLANRRRIGPTRACAECKFEEFFLSSWANGDPALNIERDELGNAVRALYPDDPSNVHHGYLGDPVWFRNVHAGPRETHVFHLHAHQWLRTPDDEDSDYIDSQTIGPGAAFTYQLRYGAGNRHLTPGDSIFHCHLYPHFAQGMWGLLRVHDVFEAGTQDRALPDGELAAGTPTPAVVPLPGRAMAPMPTYAPTRVELPGGERVIREAMPGYPFYIAALAGHRASQPPRDMEHDGGLPRHVVTSVPADGVDLGVRGEFDVQIHRANLKLLPADGTRAESAAMAFHAGQFPGAARAPERYGYPVRGYPAFTPEGDAALFLVNGRPPAPGAVYADPCPSRSPTRTYRAAYVQLDGVVNGAGWHDAQLRTTILEGDYHATRDGAKAPEPLFIRARSGDCVVFHATNLLPSALQADDFQIYVPTDTTGQHIHLVKYDVIASDGGANGFNYEDGTFTADEVLERIGAANALGGALAADGTLEEAGRRVHLAAEEHPTLDGAPRGAQITTQRFWADPIVNTHGRDRTLSTAFTHDHFSPSSHQHHGLYAGLVVEPAGSTWRDPETGALLGERSDGGPTSYRADILFPAGDPRRPFREFNLMLADYSLVYDECGRPVNPPTFVRAPLPLAIVHPPDALLREVISWRDPGTQLINYRNEPIPLRIAERRCAADEVAQRAGEAGEMHNVFSSRVHGDPSTPLLRAYPGDHTMVRLVHAAQAEQHVFSIHGRKWLRESASPDSGYVNGQPIGVSEKMDLDLTDDVVSGAAPAGGVDYLYQSAATDDLWDGMWGLLRVHGERVPDLLPLPGAPEHAGATPAPVCPPDAEVRRYVVHAITARGNLPGGRLTYNEEFGFYDPDALLFVREEDLGALRAGKLQPEPLLLRAAAGDCVEVTLVNDLPEELPKTPHWNYNPPIVDGFNTNQVRPSNHVSLHPQLVAYDVSTSDGANVGRNPPQTVPPGQRRTYTWYAGEVTSGPDGVVWRPLELGAVNLKDMADVVNHGMHGAIGALVVEPEGAVWYEKPGLHAQAWVAHGGEGRGAQWFRELVLVYQAEVGLHTDEERFQCADPSWNCGTALANLGGEIDWDVSGQEAFNYRSEPIWARLGVRPETRLGSLVELDQSEVFSSAAHGDPATPVFEVGRWDKLRVRVLFPSGHRRQLAFSLWGHEWPHNPWALGSASRAMGENPTSFAIGVQSGIGPMTAWNINPFYRAGGRFGVPGDRLYNEQNSVELAGGQWGLVRVLP</sequence>
<proteinExistence type="predicted"/>
<organism evidence="3 4">
    <name type="scientific">Sorangium cellulosum</name>
    <name type="common">Polyangium cellulosum</name>
    <dbReference type="NCBI Taxonomy" id="56"/>
    <lineage>
        <taxon>Bacteria</taxon>
        <taxon>Pseudomonadati</taxon>
        <taxon>Myxococcota</taxon>
        <taxon>Polyangia</taxon>
        <taxon>Polyangiales</taxon>
        <taxon>Polyangiaceae</taxon>
        <taxon>Sorangium</taxon>
    </lineage>
</organism>
<evidence type="ECO:0000313" key="4">
    <source>
        <dbReference type="Proteomes" id="UP000238348"/>
    </source>
</evidence>
<dbReference type="RefSeq" id="WP_234023405.1">
    <property type="nucleotide sequence ID" value="NZ_CP012673.1"/>
</dbReference>
<evidence type="ECO:0000256" key="1">
    <source>
        <dbReference type="ARBA" id="ARBA00022723"/>
    </source>
</evidence>
<dbReference type="PROSITE" id="PS51257">
    <property type="entry name" value="PROKAR_LIPOPROTEIN"/>
    <property type="match status" value="1"/>
</dbReference>
<keyword evidence="2" id="KW-0732">Signal</keyword>
<protein>
    <submittedName>
        <fullName evidence="3">Multicopper oxidase</fullName>
    </submittedName>
</protein>
<accession>A0A2L0EK93</accession>
<feature type="signal peptide" evidence="2">
    <location>
        <begin position="1"/>
        <end position="26"/>
    </location>
</feature>
<evidence type="ECO:0000313" key="3">
    <source>
        <dbReference type="EMBL" id="AUX39699.1"/>
    </source>
</evidence>
<dbReference type="EMBL" id="CP012673">
    <property type="protein sequence ID" value="AUX39699.1"/>
    <property type="molecule type" value="Genomic_DNA"/>
</dbReference>
<dbReference type="Proteomes" id="UP000238348">
    <property type="component" value="Chromosome"/>
</dbReference>
<feature type="chain" id="PRO_5014811060" evidence="2">
    <location>
        <begin position="27"/>
        <end position="1573"/>
    </location>
</feature>
<dbReference type="GO" id="GO:0005507">
    <property type="term" value="F:copper ion binding"/>
    <property type="evidence" value="ECO:0007669"/>
    <property type="project" value="InterPro"/>
</dbReference>